<evidence type="ECO:0000256" key="3">
    <source>
        <dbReference type="ARBA" id="ARBA00038054"/>
    </source>
</evidence>
<dbReference type="InterPro" id="IPR052174">
    <property type="entry name" value="Flavoredoxin"/>
</dbReference>
<evidence type="ECO:0000259" key="4">
    <source>
        <dbReference type="Pfam" id="PF01613"/>
    </source>
</evidence>
<name>A0A9Q9P8B2_9MICO</name>
<feature type="domain" description="Flavin reductase like" evidence="4">
    <location>
        <begin position="13"/>
        <end position="180"/>
    </location>
</feature>
<dbReference type="GO" id="GO:0010181">
    <property type="term" value="F:FMN binding"/>
    <property type="evidence" value="ECO:0007669"/>
    <property type="project" value="InterPro"/>
</dbReference>
<dbReference type="Pfam" id="PF01613">
    <property type="entry name" value="Flavin_Reduct"/>
    <property type="match status" value="1"/>
</dbReference>
<dbReference type="RefSeq" id="WP_262138780.1">
    <property type="nucleotide sequence ID" value="NZ_CP106879.1"/>
</dbReference>
<evidence type="ECO:0000256" key="2">
    <source>
        <dbReference type="ARBA" id="ARBA00022630"/>
    </source>
</evidence>
<evidence type="ECO:0000256" key="1">
    <source>
        <dbReference type="ARBA" id="ARBA00001917"/>
    </source>
</evidence>
<keyword evidence="2" id="KW-0285">Flavoprotein</keyword>
<dbReference type="PANTHER" id="PTHR43567">
    <property type="entry name" value="FLAVOREDOXIN-RELATED-RELATED"/>
    <property type="match status" value="1"/>
</dbReference>
<proteinExistence type="inferred from homology"/>
<dbReference type="GO" id="GO:0016646">
    <property type="term" value="F:oxidoreductase activity, acting on the CH-NH group of donors, NAD or NADP as acceptor"/>
    <property type="evidence" value="ECO:0007669"/>
    <property type="project" value="UniProtKB-ARBA"/>
</dbReference>
<dbReference type="InterPro" id="IPR002563">
    <property type="entry name" value="Flavin_Rdtase-like_dom"/>
</dbReference>
<comment type="similarity">
    <text evidence="3">Belongs to the flavoredoxin family.</text>
</comment>
<protein>
    <submittedName>
        <fullName evidence="5">Flavin reductase family protein</fullName>
    </submittedName>
</protein>
<dbReference type="Gene3D" id="2.30.110.10">
    <property type="entry name" value="Electron Transport, Fmn-binding Protein, Chain A"/>
    <property type="match status" value="1"/>
</dbReference>
<evidence type="ECO:0000313" key="5">
    <source>
        <dbReference type="EMBL" id="UYC80532.1"/>
    </source>
</evidence>
<dbReference type="PANTHER" id="PTHR43567:SF1">
    <property type="entry name" value="FLAVOREDOXIN"/>
    <property type="match status" value="1"/>
</dbReference>
<dbReference type="InterPro" id="IPR012349">
    <property type="entry name" value="Split_barrel_FMN-bd"/>
</dbReference>
<accession>A0A9Q9P8B2</accession>
<reference evidence="5" key="1">
    <citation type="submission" date="2022-09" db="EMBL/GenBank/DDBJ databases">
        <title>Taxonomy of Curtobacterium flaccumfaciens.</title>
        <authorList>
            <person name="Osdaghi E."/>
            <person name="Taghavi S.M."/>
            <person name="Hamidizade M."/>
            <person name="Abachi H."/>
            <person name="Fazliarab A."/>
            <person name="Baeyen S."/>
            <person name="Portier P."/>
            <person name="Van Vaerenbergh J."/>
            <person name="Jacques M.-A."/>
        </authorList>
    </citation>
    <scope>NUCLEOTIDE SEQUENCE</scope>
    <source>
        <strain evidence="5">AGQB46</strain>
    </source>
</reference>
<sequence>MHHTPIDPAILYFGTPVALLSTIAEDGTTNTAPMSSIFWLGQTAVLGMGSRSQTARNLLATGECVINLPSADLVTAVDALALTTGRSPVPAGKAHVRYRHEPEKLRLAGLHGRPGDTVRAERIDECPVNLEAHVVHTRPLTSDDDTFVFEASISRVHVHDTIRMAGTANRIDPALWRPLIMSFQRFYGLGGELHPSRLAGIDEEWYR</sequence>
<comment type="cofactor">
    <cofactor evidence="1">
        <name>FMN</name>
        <dbReference type="ChEBI" id="CHEBI:58210"/>
    </cofactor>
</comment>
<dbReference type="Proteomes" id="UP001062223">
    <property type="component" value="Chromosome"/>
</dbReference>
<organism evidence="5 6">
    <name type="scientific">Curtobacterium poinsettiae</name>
    <dbReference type="NCBI Taxonomy" id="159612"/>
    <lineage>
        <taxon>Bacteria</taxon>
        <taxon>Bacillati</taxon>
        <taxon>Actinomycetota</taxon>
        <taxon>Actinomycetes</taxon>
        <taxon>Micrococcales</taxon>
        <taxon>Microbacteriaceae</taxon>
        <taxon>Curtobacterium</taxon>
    </lineage>
</organism>
<gene>
    <name evidence="5" type="ORF">OE229_15655</name>
</gene>
<evidence type="ECO:0000313" key="6">
    <source>
        <dbReference type="Proteomes" id="UP001062223"/>
    </source>
</evidence>
<dbReference type="AlphaFoldDB" id="A0A9Q9P8B2"/>
<dbReference type="EMBL" id="CP106879">
    <property type="protein sequence ID" value="UYC80532.1"/>
    <property type="molecule type" value="Genomic_DNA"/>
</dbReference>
<dbReference type="KEGG" id="cpoi:OE229_15655"/>
<dbReference type="SUPFAM" id="SSF50475">
    <property type="entry name" value="FMN-binding split barrel"/>
    <property type="match status" value="1"/>
</dbReference>